<dbReference type="InterPro" id="IPR007523">
    <property type="entry name" value="NDUFAF3/AAMDC"/>
</dbReference>
<feature type="region of interest" description="Disordered" evidence="5">
    <location>
        <begin position="255"/>
        <end position="301"/>
    </location>
</feature>
<evidence type="ECO:0000256" key="3">
    <source>
        <dbReference type="ARBA" id="ARBA00023128"/>
    </source>
</evidence>
<accession>A0A8I2YUS7</accession>
<dbReference type="Proteomes" id="UP000683000">
    <property type="component" value="Unassembled WGS sequence"/>
</dbReference>
<dbReference type="Gene3D" id="3.40.1230.10">
    <property type="entry name" value="MTH938-like"/>
    <property type="match status" value="1"/>
</dbReference>
<dbReference type="GO" id="GO:0032981">
    <property type="term" value="P:mitochondrial respiratory chain complex I assembly"/>
    <property type="evidence" value="ECO:0007669"/>
    <property type="project" value="InterPro"/>
</dbReference>
<dbReference type="SUPFAM" id="SSF64076">
    <property type="entry name" value="MTH938-like"/>
    <property type="match status" value="1"/>
</dbReference>
<dbReference type="OrthoDB" id="20681at2759"/>
<evidence type="ECO:0000256" key="2">
    <source>
        <dbReference type="ARBA" id="ARBA00021776"/>
    </source>
</evidence>
<feature type="compositionally biased region" description="Polar residues" evidence="5">
    <location>
        <begin position="255"/>
        <end position="277"/>
    </location>
</feature>
<feature type="region of interest" description="Disordered" evidence="5">
    <location>
        <begin position="33"/>
        <end position="56"/>
    </location>
</feature>
<feature type="compositionally biased region" description="Polar residues" evidence="5">
    <location>
        <begin position="149"/>
        <end position="161"/>
    </location>
</feature>
<dbReference type="AlphaFoldDB" id="A0A8I2YUS7"/>
<name>A0A8I2YUS7_9AGAM</name>
<keyword evidence="3" id="KW-0496">Mitochondrion</keyword>
<reference evidence="6" key="1">
    <citation type="submission" date="2021-03" db="EMBL/GenBank/DDBJ databases">
        <title>Evolutionary innovations through gain and loss of genes in the ectomycorrhizal Boletales.</title>
        <authorList>
            <person name="Wu G."/>
            <person name="Miyauchi S."/>
            <person name="Morin E."/>
            <person name="Yang Z.-L."/>
            <person name="Xu J."/>
            <person name="Martin F.M."/>
        </authorList>
    </citation>
    <scope>NUCLEOTIDE SEQUENCE</scope>
    <source>
        <strain evidence="6">BR01</strain>
    </source>
</reference>
<comment type="similarity">
    <text evidence="4">Belongs to the NDUFAF3 family.</text>
</comment>
<dbReference type="PANTHER" id="PTHR21192:SF2">
    <property type="entry name" value="NADH DEHYDROGENASE [UBIQUINONE] 1 ALPHA SUBCOMPLEX ASSEMBLY FACTOR 3"/>
    <property type="match status" value="1"/>
</dbReference>
<dbReference type="PANTHER" id="PTHR21192">
    <property type="entry name" value="NUCLEAR PROTEIN E3-3"/>
    <property type="match status" value="1"/>
</dbReference>
<feature type="compositionally biased region" description="Basic and acidic residues" evidence="5">
    <location>
        <begin position="39"/>
        <end position="55"/>
    </location>
</feature>
<dbReference type="GO" id="GO:0005743">
    <property type="term" value="C:mitochondrial inner membrane"/>
    <property type="evidence" value="ECO:0007669"/>
    <property type="project" value="TreeGrafter"/>
</dbReference>
<comment type="subcellular location">
    <subcellularLocation>
        <location evidence="1">Mitochondrion</location>
    </subcellularLocation>
</comment>
<sequence length="497" mass="54645">MSHSERYIPPPPPYELALQHDQKVTEAQVLELEVSKGGPFRDDEKDQALSDKDLKGVPIHTLSSVTKYLPRQASGNLRAPRPLPSRPVDMRLRGQGYKLAPVAETKSFAAQNDLATEPHALPPPPFSAMGHTLDEASYMQSMHHPSPSVRHSTFHYPSQPSYGAPRRESDDRWRVSAYSATDRSAETSFRRSLLPSVQSPSYSVPQSNGNPGAHLLFDPSVAYSDSQANARTASAAQRGMAASLYSSAISSHLRPSSAVTSGSHQYVPSRPASWSTQTDRDLRLVRPHPPPHPSSPASLYVPRPRTQSAYERRWATSESDITRDLRYQHSLRRIHTSRPLHAPDRPTSLTNMLASDVPPPVQVSSVGPGGIKLADGLVFTGPVLFLEGNVLLWDVPCIGEASGTGGMGAWDAWTRAHWEVLDVVVPKPEILIFGTGARMELVPGHIRGYIKELGIQMDVMDTKNACSTYNLLAEEGRRVAAALLPVEPKKWTRKRGW</sequence>
<feature type="compositionally biased region" description="Basic and acidic residues" evidence="5">
    <location>
        <begin position="165"/>
        <end position="174"/>
    </location>
</feature>
<dbReference type="EMBL" id="JAGFBS010000006">
    <property type="protein sequence ID" value="KAG6378955.1"/>
    <property type="molecule type" value="Genomic_DNA"/>
</dbReference>
<protein>
    <recommendedName>
        <fullName evidence="2">NADH dehydrogenase [ubiquinone] 1 alpha subcomplex assembly factor 3</fullName>
    </recommendedName>
</protein>
<feature type="compositionally biased region" description="Low complexity" evidence="5">
    <location>
        <begin position="192"/>
        <end position="207"/>
    </location>
</feature>
<evidence type="ECO:0000313" key="6">
    <source>
        <dbReference type="EMBL" id="KAG6378955.1"/>
    </source>
</evidence>
<dbReference type="Pfam" id="PF04430">
    <property type="entry name" value="DUF498"/>
    <property type="match status" value="1"/>
</dbReference>
<gene>
    <name evidence="6" type="ORF">JVT61DRAFT_13241</name>
</gene>
<evidence type="ECO:0000256" key="4">
    <source>
        <dbReference type="ARBA" id="ARBA00049984"/>
    </source>
</evidence>
<dbReference type="InterPro" id="IPR034095">
    <property type="entry name" value="NDUF3"/>
</dbReference>
<evidence type="ECO:0000256" key="5">
    <source>
        <dbReference type="SAM" id="MobiDB-lite"/>
    </source>
</evidence>
<dbReference type="InterPro" id="IPR036748">
    <property type="entry name" value="MTH938-like_sf"/>
</dbReference>
<evidence type="ECO:0000256" key="1">
    <source>
        <dbReference type="ARBA" id="ARBA00004173"/>
    </source>
</evidence>
<keyword evidence="7" id="KW-1185">Reference proteome</keyword>
<evidence type="ECO:0000313" key="7">
    <source>
        <dbReference type="Proteomes" id="UP000683000"/>
    </source>
</evidence>
<proteinExistence type="inferred from homology"/>
<feature type="region of interest" description="Disordered" evidence="5">
    <location>
        <begin position="139"/>
        <end position="208"/>
    </location>
</feature>
<organism evidence="6 7">
    <name type="scientific">Boletus reticuloceps</name>
    <dbReference type="NCBI Taxonomy" id="495285"/>
    <lineage>
        <taxon>Eukaryota</taxon>
        <taxon>Fungi</taxon>
        <taxon>Dikarya</taxon>
        <taxon>Basidiomycota</taxon>
        <taxon>Agaricomycotina</taxon>
        <taxon>Agaricomycetes</taxon>
        <taxon>Agaricomycetidae</taxon>
        <taxon>Boletales</taxon>
        <taxon>Boletineae</taxon>
        <taxon>Boletaceae</taxon>
        <taxon>Boletoideae</taxon>
        <taxon>Boletus</taxon>
    </lineage>
</organism>
<dbReference type="CDD" id="cd05125">
    <property type="entry name" value="Mth938_2P1-like"/>
    <property type="match status" value="1"/>
</dbReference>
<comment type="caution">
    <text evidence="6">The sequence shown here is derived from an EMBL/GenBank/DDBJ whole genome shotgun (WGS) entry which is preliminary data.</text>
</comment>